<gene>
    <name evidence="3" type="ORF">LDC_2603</name>
</gene>
<dbReference type="SUPFAM" id="SSF54593">
    <property type="entry name" value="Glyoxalase/Bleomycin resistance protein/Dihydroxybiphenyl dioxygenase"/>
    <property type="match status" value="1"/>
</dbReference>
<comment type="caution">
    <text evidence="3">The sequence shown here is derived from an EMBL/GenBank/DDBJ whole genome shotgun (WGS) entry which is preliminary data.</text>
</comment>
<dbReference type="PANTHER" id="PTHR43048">
    <property type="entry name" value="METHYLMALONYL-COA EPIMERASE"/>
    <property type="match status" value="1"/>
</dbReference>
<reference evidence="3" key="1">
    <citation type="submission" date="2010-07" db="EMBL/GenBank/DDBJ databases">
        <authorList>
            <consortium name="CONSOLIDER consortium CSD2007-00005"/>
            <person name="Guazzaroni M.-E."/>
            <person name="Richter M."/>
            <person name="Garcia-Salamanca A."/>
            <person name="Yarza P."/>
            <person name="Ferrer M."/>
        </authorList>
    </citation>
    <scope>NUCLEOTIDE SEQUENCE</scope>
</reference>
<dbReference type="InterPro" id="IPR004360">
    <property type="entry name" value="Glyas_Fos-R_dOase_dom"/>
</dbReference>
<evidence type="ECO:0000259" key="2">
    <source>
        <dbReference type="PROSITE" id="PS51819"/>
    </source>
</evidence>
<dbReference type="GO" id="GO:0051213">
    <property type="term" value="F:dioxygenase activity"/>
    <property type="evidence" value="ECO:0007669"/>
    <property type="project" value="UniProtKB-KW"/>
</dbReference>
<dbReference type="Gene3D" id="3.10.180.10">
    <property type="entry name" value="2,3-Dihydroxybiphenyl 1,2-Dioxygenase, domain 1"/>
    <property type="match status" value="1"/>
</dbReference>
<dbReference type="Pfam" id="PF00903">
    <property type="entry name" value="Glyoxalase"/>
    <property type="match status" value="1"/>
</dbReference>
<protein>
    <submittedName>
        <fullName evidence="3">Glyoxalase/bleomycin resistance protein/dioxygenase</fullName>
    </submittedName>
</protein>
<keyword evidence="1" id="KW-0479">Metal-binding</keyword>
<dbReference type="GO" id="GO:0046872">
    <property type="term" value="F:metal ion binding"/>
    <property type="evidence" value="ECO:0007669"/>
    <property type="project" value="UniProtKB-KW"/>
</dbReference>
<evidence type="ECO:0000256" key="1">
    <source>
        <dbReference type="ARBA" id="ARBA00022723"/>
    </source>
</evidence>
<dbReference type="PROSITE" id="PS51819">
    <property type="entry name" value="VOC"/>
    <property type="match status" value="1"/>
</dbReference>
<organism evidence="3">
    <name type="scientific">sediment metagenome</name>
    <dbReference type="NCBI Taxonomy" id="749907"/>
    <lineage>
        <taxon>unclassified sequences</taxon>
        <taxon>metagenomes</taxon>
        <taxon>ecological metagenomes</taxon>
    </lineage>
</organism>
<dbReference type="GO" id="GO:0046491">
    <property type="term" value="P:L-methylmalonyl-CoA metabolic process"/>
    <property type="evidence" value="ECO:0007669"/>
    <property type="project" value="TreeGrafter"/>
</dbReference>
<keyword evidence="3" id="KW-0560">Oxidoreductase</keyword>
<name>D9PM25_9ZZZZ</name>
<dbReference type="InterPro" id="IPR037523">
    <property type="entry name" value="VOC_core"/>
</dbReference>
<feature type="domain" description="VOC" evidence="2">
    <location>
        <begin position="4"/>
        <end position="126"/>
    </location>
</feature>
<accession>D9PM25</accession>
<dbReference type="InterPro" id="IPR029068">
    <property type="entry name" value="Glyas_Bleomycin-R_OHBP_Dase"/>
</dbReference>
<dbReference type="GO" id="GO:0004493">
    <property type="term" value="F:methylmalonyl-CoA epimerase activity"/>
    <property type="evidence" value="ECO:0007669"/>
    <property type="project" value="TreeGrafter"/>
</dbReference>
<dbReference type="EMBL" id="ADZX01000791">
    <property type="protein sequence ID" value="EFK95381.1"/>
    <property type="molecule type" value="Genomic_DNA"/>
</dbReference>
<reference evidence="3" key="2">
    <citation type="journal article" date="2011" name="Microb. Ecol.">
        <title>Taxonomic and Functional Metagenomic Profiling of the Microbial Community in the Anoxic Sediment of a Sub-saline Shallow Lake (Laguna de Carrizo, Central Spain).</title>
        <authorList>
            <person name="Ferrer M."/>
            <person name="Guazzaroni M.E."/>
            <person name="Richter M."/>
            <person name="Garcia-Salamanca A."/>
            <person name="Yarza P."/>
            <person name="Suarez-Suarez A."/>
            <person name="Solano J."/>
            <person name="Alcaide M."/>
            <person name="van Dillewijn P."/>
            <person name="Molina-Henares M.A."/>
            <person name="Lopez-Cortes N."/>
            <person name="Al-Ramahi Y."/>
            <person name="Guerrero C."/>
            <person name="Acosta A."/>
            <person name="de Eugenio L.I."/>
            <person name="Martinez V."/>
            <person name="Marques S."/>
            <person name="Rojo F."/>
            <person name="Santero E."/>
            <person name="Genilloud O."/>
            <person name="Perez-Perez J."/>
            <person name="Rossello-Mora R."/>
            <person name="Ramos J.L."/>
        </authorList>
    </citation>
    <scope>NUCLEOTIDE SEQUENCE</scope>
</reference>
<dbReference type="PANTHER" id="PTHR43048:SF3">
    <property type="entry name" value="METHYLMALONYL-COA EPIMERASE, MITOCHONDRIAL"/>
    <property type="match status" value="1"/>
</dbReference>
<dbReference type="InterPro" id="IPR051785">
    <property type="entry name" value="MMCE/EMCE_epimerase"/>
</dbReference>
<dbReference type="AlphaFoldDB" id="D9PM25"/>
<evidence type="ECO:0000313" key="3">
    <source>
        <dbReference type="EMBL" id="EFK95381.1"/>
    </source>
</evidence>
<proteinExistence type="predicted"/>
<sequence>MFEAIDRLVIAVKDMDKAKDFFSDLLEIDFDEPLGGGESKMRAVYSLFGLELVEATDPDSIVNTFIQKRGEGVFRVVVKVSDLEKATRKFAEKGVRAVGELNFGGVREIAFHPKDTYGVQMVLAEYRAKHPATVAGLEK</sequence>
<keyword evidence="3" id="KW-0223">Dioxygenase</keyword>